<name>A0A9D1RFU8_9BACT</name>
<feature type="chain" id="PRO_5039082869" evidence="1">
    <location>
        <begin position="23"/>
        <end position="200"/>
    </location>
</feature>
<sequence>MKRQAGILSFVLICAGIGSLNAQTDSKETTYQARIVLTPSEQTGTTASNTIEEVFAFNDLMNAAEKTSSSNSENVNGKIEDKFAFNDLMSVAEKRSSSSSENVNGKIEEKFAFYDLMKEAKLISSFAGRKFFVKLSSDRLTVALDREDNVVEVFNIKKTISDKDSSVLICEDGPVLGLQKRNGQLYVTFPGGIEMELSEH</sequence>
<evidence type="ECO:0000313" key="2">
    <source>
        <dbReference type="EMBL" id="HIW87333.1"/>
    </source>
</evidence>
<comment type="caution">
    <text evidence="2">The sequence shown here is derived from an EMBL/GenBank/DDBJ whole genome shotgun (WGS) entry which is preliminary data.</text>
</comment>
<evidence type="ECO:0000313" key="3">
    <source>
        <dbReference type="Proteomes" id="UP000824267"/>
    </source>
</evidence>
<protein>
    <submittedName>
        <fullName evidence="2">Uncharacterized protein</fullName>
    </submittedName>
</protein>
<reference evidence="2" key="1">
    <citation type="journal article" date="2021" name="PeerJ">
        <title>Extensive microbial diversity within the chicken gut microbiome revealed by metagenomics and culture.</title>
        <authorList>
            <person name="Gilroy R."/>
            <person name="Ravi A."/>
            <person name="Getino M."/>
            <person name="Pursley I."/>
            <person name="Horton D.L."/>
            <person name="Alikhan N.F."/>
            <person name="Baker D."/>
            <person name="Gharbi K."/>
            <person name="Hall N."/>
            <person name="Watson M."/>
            <person name="Adriaenssens E.M."/>
            <person name="Foster-Nyarko E."/>
            <person name="Jarju S."/>
            <person name="Secka A."/>
            <person name="Antonio M."/>
            <person name="Oren A."/>
            <person name="Chaudhuri R.R."/>
            <person name="La Ragione R."/>
            <person name="Hildebrand F."/>
            <person name="Pallen M.J."/>
        </authorList>
    </citation>
    <scope>NUCLEOTIDE SEQUENCE</scope>
    <source>
        <strain evidence="2">Gambia16-930</strain>
    </source>
</reference>
<evidence type="ECO:0000256" key="1">
    <source>
        <dbReference type="SAM" id="SignalP"/>
    </source>
</evidence>
<dbReference type="Proteomes" id="UP000824267">
    <property type="component" value="Unassembled WGS sequence"/>
</dbReference>
<feature type="signal peptide" evidence="1">
    <location>
        <begin position="1"/>
        <end position="22"/>
    </location>
</feature>
<accession>A0A9D1RFU8</accession>
<dbReference type="AlphaFoldDB" id="A0A9D1RFU8"/>
<reference evidence="2" key="2">
    <citation type="submission" date="2021-04" db="EMBL/GenBank/DDBJ databases">
        <authorList>
            <person name="Gilroy R."/>
        </authorList>
    </citation>
    <scope>NUCLEOTIDE SEQUENCE</scope>
    <source>
        <strain evidence="2">Gambia16-930</strain>
    </source>
</reference>
<dbReference type="EMBL" id="DXGG01000122">
    <property type="protein sequence ID" value="HIW87333.1"/>
    <property type="molecule type" value="Genomic_DNA"/>
</dbReference>
<gene>
    <name evidence="2" type="ORF">IAC47_03555</name>
</gene>
<organism evidence="2 3">
    <name type="scientific">Candidatus Onthomorpha intestinigallinarum</name>
    <dbReference type="NCBI Taxonomy" id="2840880"/>
    <lineage>
        <taxon>Bacteria</taxon>
        <taxon>Pseudomonadati</taxon>
        <taxon>Bacteroidota</taxon>
        <taxon>Bacteroidia</taxon>
        <taxon>Bacteroidales</taxon>
        <taxon>Candidatus Onthomorpha</taxon>
    </lineage>
</organism>
<keyword evidence="1" id="KW-0732">Signal</keyword>
<proteinExistence type="predicted"/>